<sequence>MNLHKQIIGISWISFGALVLSLIVLSFNAGKPMMVALGIAEGSLFVGAGFALLANLRNSSWVCLPCSALSLFSFPIGTVLGIYYLWYYFKVEKVPQKKE</sequence>
<dbReference type="KEGG" id="fku:FGKAn22_22930"/>
<name>A0AAN1T0Q6_9PROT</name>
<dbReference type="AlphaFoldDB" id="A0AAN1T0Q6"/>
<keyword evidence="1" id="KW-0472">Membrane</keyword>
<dbReference type="Proteomes" id="UP001319121">
    <property type="component" value="Chromosome"/>
</dbReference>
<evidence type="ECO:0000313" key="3">
    <source>
        <dbReference type="Proteomes" id="UP001319121"/>
    </source>
</evidence>
<accession>A0AAN1T0Q6</accession>
<feature type="transmembrane region" description="Helical" evidence="1">
    <location>
        <begin position="33"/>
        <end position="56"/>
    </location>
</feature>
<proteinExistence type="predicted"/>
<organism evidence="2 3">
    <name type="scientific">Ferrigenium kumadai</name>
    <dbReference type="NCBI Taxonomy" id="1682490"/>
    <lineage>
        <taxon>Bacteria</taxon>
        <taxon>Pseudomonadati</taxon>
        <taxon>Pseudomonadota</taxon>
        <taxon>Betaproteobacteria</taxon>
        <taxon>Nitrosomonadales</taxon>
        <taxon>Gallionellaceae</taxon>
        <taxon>Ferrigenium</taxon>
    </lineage>
</organism>
<dbReference type="EMBL" id="AP019536">
    <property type="protein sequence ID" value="BBJ00601.1"/>
    <property type="molecule type" value="Genomic_DNA"/>
</dbReference>
<keyword evidence="1" id="KW-1133">Transmembrane helix</keyword>
<keyword evidence="3" id="KW-1185">Reference proteome</keyword>
<reference evidence="2 3" key="1">
    <citation type="submission" date="2019-03" db="EMBL/GenBank/DDBJ databases">
        <title>Complete genome sequence of Ferrigenium kumadai strain An22, a microaerophilic iron-oxidizing bacterium isolated from a paddy field soil.</title>
        <authorList>
            <person name="Watanabe T."/>
            <person name="Asakawa S."/>
        </authorList>
    </citation>
    <scope>NUCLEOTIDE SEQUENCE [LARGE SCALE GENOMIC DNA]</scope>
    <source>
        <strain evidence="2 3">An22</strain>
    </source>
</reference>
<keyword evidence="1" id="KW-0812">Transmembrane</keyword>
<feature type="transmembrane region" description="Helical" evidence="1">
    <location>
        <begin position="68"/>
        <end position="89"/>
    </location>
</feature>
<gene>
    <name evidence="2" type="ORF">FGKAn22_22930</name>
</gene>
<feature type="transmembrane region" description="Helical" evidence="1">
    <location>
        <begin position="7"/>
        <end position="27"/>
    </location>
</feature>
<dbReference type="RefSeq" id="WP_212785826.1">
    <property type="nucleotide sequence ID" value="NZ_AP019536.1"/>
</dbReference>
<protein>
    <submittedName>
        <fullName evidence="2">Uncharacterized protein</fullName>
    </submittedName>
</protein>
<evidence type="ECO:0000256" key="1">
    <source>
        <dbReference type="SAM" id="Phobius"/>
    </source>
</evidence>
<evidence type="ECO:0000313" key="2">
    <source>
        <dbReference type="EMBL" id="BBJ00601.1"/>
    </source>
</evidence>